<dbReference type="GeneID" id="7449632"/>
<dbReference type="EMBL" id="CM000642">
    <property type="protein sequence ID" value="EED92426.1"/>
    <property type="molecule type" value="Genomic_DNA"/>
</dbReference>
<feature type="compositionally biased region" description="Basic and acidic residues" evidence="1">
    <location>
        <begin position="185"/>
        <end position="201"/>
    </location>
</feature>
<feature type="compositionally biased region" description="Low complexity" evidence="1">
    <location>
        <begin position="159"/>
        <end position="174"/>
    </location>
</feature>
<evidence type="ECO:0000256" key="1">
    <source>
        <dbReference type="SAM" id="MobiDB-lite"/>
    </source>
</evidence>
<dbReference type="InParanoid" id="B8C2Q0"/>
<evidence type="ECO:0000313" key="3">
    <source>
        <dbReference type="Proteomes" id="UP000001449"/>
    </source>
</evidence>
<organism evidence="2 3">
    <name type="scientific">Thalassiosira pseudonana</name>
    <name type="common">Marine diatom</name>
    <name type="synonym">Cyclotella nana</name>
    <dbReference type="NCBI Taxonomy" id="35128"/>
    <lineage>
        <taxon>Eukaryota</taxon>
        <taxon>Sar</taxon>
        <taxon>Stramenopiles</taxon>
        <taxon>Ochrophyta</taxon>
        <taxon>Bacillariophyta</taxon>
        <taxon>Coscinodiscophyceae</taxon>
        <taxon>Thalassiosirophycidae</taxon>
        <taxon>Thalassiosirales</taxon>
        <taxon>Thalassiosiraceae</taxon>
        <taxon>Thalassiosira</taxon>
    </lineage>
</organism>
<gene>
    <name evidence="2" type="ORF">THAPSDRAFT_5360</name>
</gene>
<dbReference type="AlphaFoldDB" id="B8C2Q0"/>
<feature type="region of interest" description="Disordered" evidence="1">
    <location>
        <begin position="345"/>
        <end position="369"/>
    </location>
</feature>
<sequence length="390" mass="44003">MSEGVEFNLSEHLLVLLSDYDACDDPQDLSEPDDERDASQDFSNFRKMKRIASIGHNLSIDQTNSDFAGDAMDAAVSVSSFCAKGCYGEYARMETPSSAANEELLASAEFDDQFPLAVPSTVQVSGDPEVVVRLDYAQSWRDMISEQILVGLGFKTVDTTDPQQPNNTTPSEAPGAEEEEEPIKDEEYPERFERERSLQEDDRETLMLDIAKLDAMREAWDEVQHNSLIEDDTRDEVDNNTPEEETIIIEQTISNGSGRQKKSEALKKLVIKCLAQNKQLSRNKKAGNTRVRTTRKHHEHSPDPPEEGEQHQHPKSNTVHISKGRAFPRPESLRYSQQVQLPVSMCPSLRSDPNNAKRQPNTLSPSAILRRRKYKEMLLQQKAAEKSVLE</sequence>
<feature type="compositionally biased region" description="Basic and acidic residues" evidence="1">
    <location>
        <begin position="300"/>
        <end position="312"/>
    </location>
</feature>
<accession>B8C2Q0</accession>
<reference evidence="2 3" key="1">
    <citation type="journal article" date="2004" name="Science">
        <title>The genome of the diatom Thalassiosira pseudonana: ecology, evolution, and metabolism.</title>
        <authorList>
            <person name="Armbrust E.V."/>
            <person name="Berges J.A."/>
            <person name="Bowler C."/>
            <person name="Green B.R."/>
            <person name="Martinez D."/>
            <person name="Putnam N.H."/>
            <person name="Zhou S."/>
            <person name="Allen A.E."/>
            <person name="Apt K.E."/>
            <person name="Bechner M."/>
            <person name="Brzezinski M.A."/>
            <person name="Chaal B.K."/>
            <person name="Chiovitti A."/>
            <person name="Davis A.K."/>
            <person name="Demarest M.S."/>
            <person name="Detter J.C."/>
            <person name="Glavina T."/>
            <person name="Goodstein D."/>
            <person name="Hadi M.Z."/>
            <person name="Hellsten U."/>
            <person name="Hildebrand M."/>
            <person name="Jenkins B.D."/>
            <person name="Jurka J."/>
            <person name="Kapitonov V.V."/>
            <person name="Kroger N."/>
            <person name="Lau W.W."/>
            <person name="Lane T.W."/>
            <person name="Larimer F.W."/>
            <person name="Lippmeier J.C."/>
            <person name="Lucas S."/>
            <person name="Medina M."/>
            <person name="Montsant A."/>
            <person name="Obornik M."/>
            <person name="Parker M.S."/>
            <person name="Palenik B."/>
            <person name="Pazour G.J."/>
            <person name="Richardson P.M."/>
            <person name="Rynearson T.A."/>
            <person name="Saito M.A."/>
            <person name="Schwartz D.C."/>
            <person name="Thamatrakoln K."/>
            <person name="Valentin K."/>
            <person name="Vardi A."/>
            <person name="Wilkerson F.P."/>
            <person name="Rokhsar D.S."/>
        </authorList>
    </citation>
    <scope>NUCLEOTIDE SEQUENCE [LARGE SCALE GENOMIC DNA]</scope>
    <source>
        <strain evidence="2 3">CCMP1335</strain>
    </source>
</reference>
<keyword evidence="3" id="KW-1185">Reference proteome</keyword>
<feature type="compositionally biased region" description="Polar residues" evidence="1">
    <location>
        <begin position="351"/>
        <end position="365"/>
    </location>
</feature>
<dbReference type="HOGENOM" id="CLU_708829_0_0_1"/>
<feature type="region of interest" description="Disordered" evidence="1">
    <location>
        <begin position="277"/>
        <end position="329"/>
    </location>
</feature>
<dbReference type="RefSeq" id="XP_002290674.1">
    <property type="nucleotide sequence ID" value="XM_002290638.1"/>
</dbReference>
<name>B8C2Q0_THAPS</name>
<dbReference type="KEGG" id="tps:THAPSDRAFT_5360"/>
<dbReference type="PaxDb" id="35128-Thaps5360"/>
<feature type="compositionally biased region" description="Acidic residues" evidence="1">
    <location>
        <begin position="175"/>
        <end position="184"/>
    </location>
</feature>
<evidence type="ECO:0000313" key="2">
    <source>
        <dbReference type="EMBL" id="EED92426.1"/>
    </source>
</evidence>
<protein>
    <submittedName>
        <fullName evidence="2">Uncharacterized protein</fullName>
    </submittedName>
</protein>
<feature type="compositionally biased region" description="Basic residues" evidence="1">
    <location>
        <begin position="281"/>
        <end position="299"/>
    </location>
</feature>
<proteinExistence type="predicted"/>
<dbReference type="Proteomes" id="UP000001449">
    <property type="component" value="Chromosome 5"/>
</dbReference>
<feature type="region of interest" description="Disordered" evidence="1">
    <location>
        <begin position="156"/>
        <end position="201"/>
    </location>
</feature>
<reference evidence="2 3" key="2">
    <citation type="journal article" date="2008" name="Nature">
        <title>The Phaeodactylum genome reveals the evolutionary history of diatom genomes.</title>
        <authorList>
            <person name="Bowler C."/>
            <person name="Allen A.E."/>
            <person name="Badger J.H."/>
            <person name="Grimwood J."/>
            <person name="Jabbari K."/>
            <person name="Kuo A."/>
            <person name="Maheswari U."/>
            <person name="Martens C."/>
            <person name="Maumus F."/>
            <person name="Otillar R.P."/>
            <person name="Rayko E."/>
            <person name="Salamov A."/>
            <person name="Vandepoele K."/>
            <person name="Beszteri B."/>
            <person name="Gruber A."/>
            <person name="Heijde M."/>
            <person name="Katinka M."/>
            <person name="Mock T."/>
            <person name="Valentin K."/>
            <person name="Verret F."/>
            <person name="Berges J.A."/>
            <person name="Brownlee C."/>
            <person name="Cadoret J.P."/>
            <person name="Chiovitti A."/>
            <person name="Choi C.J."/>
            <person name="Coesel S."/>
            <person name="De Martino A."/>
            <person name="Detter J.C."/>
            <person name="Durkin C."/>
            <person name="Falciatore A."/>
            <person name="Fournet J."/>
            <person name="Haruta M."/>
            <person name="Huysman M.J."/>
            <person name="Jenkins B.D."/>
            <person name="Jiroutova K."/>
            <person name="Jorgensen R.E."/>
            <person name="Joubert Y."/>
            <person name="Kaplan A."/>
            <person name="Kroger N."/>
            <person name="Kroth P.G."/>
            <person name="La Roche J."/>
            <person name="Lindquist E."/>
            <person name="Lommer M."/>
            <person name="Martin-Jezequel V."/>
            <person name="Lopez P.J."/>
            <person name="Lucas S."/>
            <person name="Mangogna M."/>
            <person name="McGinnis K."/>
            <person name="Medlin L.K."/>
            <person name="Montsant A."/>
            <person name="Oudot-Le Secq M.P."/>
            <person name="Napoli C."/>
            <person name="Obornik M."/>
            <person name="Parker M.S."/>
            <person name="Petit J.L."/>
            <person name="Porcel B.M."/>
            <person name="Poulsen N."/>
            <person name="Robison M."/>
            <person name="Rychlewski L."/>
            <person name="Rynearson T.A."/>
            <person name="Schmutz J."/>
            <person name="Shapiro H."/>
            <person name="Siaut M."/>
            <person name="Stanley M."/>
            <person name="Sussman M.R."/>
            <person name="Taylor A.R."/>
            <person name="Vardi A."/>
            <person name="von Dassow P."/>
            <person name="Vyverman W."/>
            <person name="Willis A."/>
            <person name="Wyrwicz L.S."/>
            <person name="Rokhsar D.S."/>
            <person name="Weissenbach J."/>
            <person name="Armbrust E.V."/>
            <person name="Green B.R."/>
            <person name="Van de Peer Y."/>
            <person name="Grigoriev I.V."/>
        </authorList>
    </citation>
    <scope>NUCLEOTIDE SEQUENCE [LARGE SCALE GENOMIC DNA]</scope>
    <source>
        <strain evidence="2 3">CCMP1335</strain>
    </source>
</reference>